<reference evidence="9 10" key="1">
    <citation type="journal article" date="2019" name="Front. Microbiol.">
        <title>Thermoanaerosceptrum fracticalcis gen. nov. sp. nov., a Novel Fumarate-Fermenting Microorganism From a Deep Fractured Carbonate Aquifer of the US Great Basin.</title>
        <authorList>
            <person name="Hamilton-Brehm S.D."/>
            <person name="Stewart L.E."/>
            <person name="Zavarin M."/>
            <person name="Caldwell M."/>
            <person name="Lawson P.A."/>
            <person name="Onstott T.C."/>
            <person name="Grzymski J."/>
            <person name="Neveux I."/>
            <person name="Lollar B.S."/>
            <person name="Russell C.E."/>
            <person name="Moser D.P."/>
        </authorList>
    </citation>
    <scope>NUCLEOTIDE SEQUENCE [LARGE SCALE GENOMIC DNA]</scope>
    <source>
        <strain evidence="9 10">DRI-13</strain>
    </source>
</reference>
<dbReference type="GO" id="GO:0004252">
    <property type="term" value="F:serine-type endopeptidase activity"/>
    <property type="evidence" value="ECO:0007669"/>
    <property type="project" value="InterPro"/>
</dbReference>
<dbReference type="FunFam" id="1.20.1540.10:FF:000027">
    <property type="entry name" value="Rhomboid family intramembrane serine protease"/>
    <property type="match status" value="1"/>
</dbReference>
<protein>
    <submittedName>
        <fullName evidence="9">Rhomboid family intramembrane serine protease</fullName>
    </submittedName>
</protein>
<comment type="subcellular location">
    <subcellularLocation>
        <location evidence="1">Membrane</location>
        <topology evidence="1">Multi-pass membrane protein</topology>
    </subcellularLocation>
</comment>
<evidence type="ECO:0000313" key="9">
    <source>
        <dbReference type="EMBL" id="QNB46300.1"/>
    </source>
</evidence>
<dbReference type="AlphaFoldDB" id="A0A7G6E2J6"/>
<evidence type="ECO:0000256" key="2">
    <source>
        <dbReference type="ARBA" id="ARBA00009045"/>
    </source>
</evidence>
<evidence type="ECO:0000256" key="3">
    <source>
        <dbReference type="ARBA" id="ARBA00022692"/>
    </source>
</evidence>
<dbReference type="PANTHER" id="PTHR43731">
    <property type="entry name" value="RHOMBOID PROTEASE"/>
    <property type="match status" value="1"/>
</dbReference>
<dbReference type="InterPro" id="IPR022764">
    <property type="entry name" value="Peptidase_S54_rhomboid_dom"/>
</dbReference>
<feature type="transmembrane region" description="Helical" evidence="7">
    <location>
        <begin position="104"/>
        <end position="124"/>
    </location>
</feature>
<dbReference type="EMBL" id="CP045798">
    <property type="protein sequence ID" value="QNB46300.1"/>
    <property type="molecule type" value="Genomic_DNA"/>
</dbReference>
<feature type="transmembrane region" description="Helical" evidence="7">
    <location>
        <begin position="70"/>
        <end position="92"/>
    </location>
</feature>
<dbReference type="PANTHER" id="PTHR43731:SF14">
    <property type="entry name" value="PRESENILIN-ASSOCIATED RHOMBOID-LIKE PROTEIN, MITOCHONDRIAL"/>
    <property type="match status" value="1"/>
</dbReference>
<feature type="transmembrane region" description="Helical" evidence="7">
    <location>
        <begin position="130"/>
        <end position="148"/>
    </location>
</feature>
<gene>
    <name evidence="9" type="ORF">BR63_08235</name>
</gene>
<comment type="similarity">
    <text evidence="2">Belongs to the peptidase S54 family.</text>
</comment>
<dbReference type="InterPro" id="IPR035952">
    <property type="entry name" value="Rhomboid-like_sf"/>
</dbReference>
<feature type="transmembrane region" description="Helical" evidence="7">
    <location>
        <begin position="160"/>
        <end position="182"/>
    </location>
</feature>
<feature type="transmembrane region" description="Helical" evidence="7">
    <location>
        <begin position="198"/>
        <end position="217"/>
    </location>
</feature>
<organism evidence="9 10">
    <name type="scientific">Thermanaerosceptrum fracticalcis</name>
    <dbReference type="NCBI Taxonomy" id="1712410"/>
    <lineage>
        <taxon>Bacteria</taxon>
        <taxon>Bacillati</taxon>
        <taxon>Bacillota</taxon>
        <taxon>Clostridia</taxon>
        <taxon>Eubacteriales</taxon>
        <taxon>Peptococcaceae</taxon>
        <taxon>Thermanaerosceptrum</taxon>
    </lineage>
</organism>
<feature type="transmembrane region" description="Helical" evidence="7">
    <location>
        <begin position="12"/>
        <end position="29"/>
    </location>
</feature>
<keyword evidence="3 7" id="KW-0812">Transmembrane</keyword>
<keyword evidence="6 7" id="KW-0472">Membrane</keyword>
<dbReference type="Pfam" id="PF01694">
    <property type="entry name" value="Rhomboid"/>
    <property type="match status" value="1"/>
</dbReference>
<dbReference type="Proteomes" id="UP000515847">
    <property type="component" value="Chromosome"/>
</dbReference>
<name>A0A7G6E2J6_THEFR</name>
<keyword evidence="4" id="KW-0378">Hydrolase</keyword>
<dbReference type="GO" id="GO:0016020">
    <property type="term" value="C:membrane"/>
    <property type="evidence" value="ECO:0007669"/>
    <property type="project" value="UniProtKB-SubCell"/>
</dbReference>
<evidence type="ECO:0000313" key="10">
    <source>
        <dbReference type="Proteomes" id="UP000515847"/>
    </source>
</evidence>
<dbReference type="Gene3D" id="1.20.1540.10">
    <property type="entry name" value="Rhomboid-like"/>
    <property type="match status" value="1"/>
</dbReference>
<evidence type="ECO:0000256" key="5">
    <source>
        <dbReference type="ARBA" id="ARBA00022989"/>
    </source>
</evidence>
<dbReference type="InterPro" id="IPR050925">
    <property type="entry name" value="Rhomboid_protease_S54"/>
</dbReference>
<feature type="domain" description="Peptidase S54 rhomboid" evidence="8">
    <location>
        <begin position="70"/>
        <end position="219"/>
    </location>
</feature>
<dbReference type="OrthoDB" id="9813074at2"/>
<accession>A0A7G6E2J6</accession>
<dbReference type="KEGG" id="tfr:BR63_08235"/>
<evidence type="ECO:0000256" key="7">
    <source>
        <dbReference type="SAM" id="Phobius"/>
    </source>
</evidence>
<sequence length="227" mass="25607">MIPLRDSTRSRSFPLITICLIVINLYIYFVQATSSRVELQSIIVNYALIPAHLTERLQELSWTGILYPPLITSTFLHGSWFHVLFNMLYLWVFGDNIEDKLGRFRFLIFYLLSGIGGNIAHILTNPASPIPLVGASGAIAGVLGAYFITFPRARVTSLIFILFFITIKDIPAVIFLFIWFVIQVLNGIANLGMMGNPVAYWAHIGGFVVGILLMLILRKKPRPYIYP</sequence>
<evidence type="ECO:0000259" key="8">
    <source>
        <dbReference type="Pfam" id="PF01694"/>
    </source>
</evidence>
<dbReference type="RefSeq" id="WP_034421965.1">
    <property type="nucleotide sequence ID" value="NZ_CP045798.1"/>
</dbReference>
<dbReference type="SUPFAM" id="SSF144091">
    <property type="entry name" value="Rhomboid-like"/>
    <property type="match status" value="1"/>
</dbReference>
<dbReference type="GO" id="GO:0006508">
    <property type="term" value="P:proteolysis"/>
    <property type="evidence" value="ECO:0007669"/>
    <property type="project" value="UniProtKB-KW"/>
</dbReference>
<evidence type="ECO:0000256" key="1">
    <source>
        <dbReference type="ARBA" id="ARBA00004141"/>
    </source>
</evidence>
<keyword evidence="9" id="KW-0645">Protease</keyword>
<keyword evidence="5 7" id="KW-1133">Transmembrane helix</keyword>
<evidence type="ECO:0000256" key="6">
    <source>
        <dbReference type="ARBA" id="ARBA00023136"/>
    </source>
</evidence>
<keyword evidence="10" id="KW-1185">Reference proteome</keyword>
<evidence type="ECO:0000256" key="4">
    <source>
        <dbReference type="ARBA" id="ARBA00022801"/>
    </source>
</evidence>
<proteinExistence type="inferred from homology"/>